<accession>A0ABR1XMT5</accession>
<evidence type="ECO:0000313" key="3">
    <source>
        <dbReference type="Proteomes" id="UP001456524"/>
    </source>
</evidence>
<feature type="compositionally biased region" description="Low complexity" evidence="1">
    <location>
        <begin position="139"/>
        <end position="161"/>
    </location>
</feature>
<gene>
    <name evidence="2" type="ORF">IWX90DRAFT_271677</name>
</gene>
<name>A0ABR1XMT5_9PEZI</name>
<reference evidence="2 3" key="1">
    <citation type="journal article" date="2022" name="G3 (Bethesda)">
        <title>Enemy or ally: a genomic approach to elucidate the lifestyle of Phyllosticta citrichinaensis.</title>
        <authorList>
            <person name="Buijs V.A."/>
            <person name="Groenewald J.Z."/>
            <person name="Haridas S."/>
            <person name="LaButti K.M."/>
            <person name="Lipzen A."/>
            <person name="Martin F.M."/>
            <person name="Barry K."/>
            <person name="Grigoriev I.V."/>
            <person name="Crous P.W."/>
            <person name="Seidl M.F."/>
        </authorList>
    </citation>
    <scope>NUCLEOTIDE SEQUENCE [LARGE SCALE GENOMIC DNA]</scope>
    <source>
        <strain evidence="2 3">CBS 129764</strain>
    </source>
</reference>
<evidence type="ECO:0000256" key="1">
    <source>
        <dbReference type="SAM" id="MobiDB-lite"/>
    </source>
</evidence>
<protein>
    <submittedName>
        <fullName evidence="2">Uncharacterized protein</fullName>
    </submittedName>
</protein>
<keyword evidence="3" id="KW-1185">Reference proteome</keyword>
<sequence>MRFCCRCYYHSHGDFSLFYLHGAAGERWVELMLCFAFLCLLARSLAYLLDFAPSKCIWFVCDVDRYVHQMEVGPWLGVSRCSAVTQRRCRGRRHPHPQRYDSVYANMAKIHASTYESRCDATGSLCLVSSKQASKKVSKSTTPSSATVTTTTAPAPAVSATNPPRHESIQVGSVATYARRPNPTPVCLFSPVRAVRVTLVGHLPTHTTYVRRPSVLRTVRPNKGEVRDTRQPVGVGRWCRGAEQACRRVWDARARADSSAAIYFIRRLVGCSLARS</sequence>
<proteinExistence type="predicted"/>
<comment type="caution">
    <text evidence="2">The sequence shown here is derived from an EMBL/GenBank/DDBJ whole genome shotgun (WGS) entry which is preliminary data.</text>
</comment>
<dbReference type="Proteomes" id="UP001456524">
    <property type="component" value="Unassembled WGS sequence"/>
</dbReference>
<feature type="region of interest" description="Disordered" evidence="1">
    <location>
        <begin position="137"/>
        <end position="165"/>
    </location>
</feature>
<dbReference type="EMBL" id="JBBWUH010000007">
    <property type="protein sequence ID" value="KAK8161515.1"/>
    <property type="molecule type" value="Genomic_DNA"/>
</dbReference>
<evidence type="ECO:0000313" key="2">
    <source>
        <dbReference type="EMBL" id="KAK8161515.1"/>
    </source>
</evidence>
<organism evidence="2 3">
    <name type="scientific">Phyllosticta citrichinensis</name>
    <dbReference type="NCBI Taxonomy" id="1130410"/>
    <lineage>
        <taxon>Eukaryota</taxon>
        <taxon>Fungi</taxon>
        <taxon>Dikarya</taxon>
        <taxon>Ascomycota</taxon>
        <taxon>Pezizomycotina</taxon>
        <taxon>Dothideomycetes</taxon>
        <taxon>Dothideomycetes incertae sedis</taxon>
        <taxon>Botryosphaeriales</taxon>
        <taxon>Phyllostictaceae</taxon>
        <taxon>Phyllosticta</taxon>
    </lineage>
</organism>